<dbReference type="PANTHER" id="PTHR44196:SF1">
    <property type="entry name" value="DEHYDROGENASE_REDUCTASE SDR FAMILY MEMBER 7B"/>
    <property type="match status" value="1"/>
</dbReference>
<dbReference type="SUPFAM" id="SSF51735">
    <property type="entry name" value="NAD(P)-binding Rossmann-fold domains"/>
    <property type="match status" value="1"/>
</dbReference>
<evidence type="ECO:0000256" key="1">
    <source>
        <dbReference type="ARBA" id="ARBA00006484"/>
    </source>
</evidence>
<evidence type="ECO:0000313" key="3">
    <source>
        <dbReference type="EMBL" id="KKA07589.1"/>
    </source>
</evidence>
<gene>
    <name evidence="3" type="ORF">VP02_12170</name>
</gene>
<evidence type="ECO:0000256" key="2">
    <source>
        <dbReference type="ARBA" id="ARBA00023002"/>
    </source>
</evidence>
<dbReference type="PRINTS" id="PR00081">
    <property type="entry name" value="GDHRDH"/>
</dbReference>
<dbReference type="PATRIC" id="fig|132476.4.peg.508"/>
<comment type="caution">
    <text evidence="3">The sequence shown here is derived from an EMBL/GenBank/DDBJ whole genome shotgun (WGS) entry which is preliminary data.</text>
</comment>
<sequence>MGLRLPRRYWLTGAGNGIGASLAEAILQTGAYLAVSSRSARSCETLSVRYPGQVLTVPGNLTDSQAVREVGEQIARQWGALDQVIVNAGTAEYIDGQPADHSLIEHIVRSNLLAASFCIEMALPLLRAGTEPHLVGIASPATYLPPSQIEAGGRGMRHLIDSARAELACTGVDVTLVHPGYDGPSLGPDGCFPTPTHWSADEAAQHVLDHLVERPREVALPIASMSALWPLPSSTETMQPDIDACQAKNGYPIKGQP</sequence>
<organism evidence="3 4">
    <name type="scientific">Pseudomonas kilonensis</name>
    <dbReference type="NCBI Taxonomy" id="132476"/>
    <lineage>
        <taxon>Bacteria</taxon>
        <taxon>Pseudomonadati</taxon>
        <taxon>Pseudomonadota</taxon>
        <taxon>Gammaproteobacteria</taxon>
        <taxon>Pseudomonadales</taxon>
        <taxon>Pseudomonadaceae</taxon>
        <taxon>Pseudomonas</taxon>
    </lineage>
</organism>
<dbReference type="GO" id="GO:0016020">
    <property type="term" value="C:membrane"/>
    <property type="evidence" value="ECO:0007669"/>
    <property type="project" value="TreeGrafter"/>
</dbReference>
<dbReference type="Gene3D" id="3.40.50.720">
    <property type="entry name" value="NAD(P)-binding Rossmann-like Domain"/>
    <property type="match status" value="1"/>
</dbReference>
<accession>A0A0F4XNV0</accession>
<dbReference type="EMBL" id="JZXC01000010">
    <property type="protein sequence ID" value="KKA07589.1"/>
    <property type="molecule type" value="Genomic_DNA"/>
</dbReference>
<dbReference type="GO" id="GO:0016491">
    <property type="term" value="F:oxidoreductase activity"/>
    <property type="evidence" value="ECO:0007669"/>
    <property type="project" value="UniProtKB-KW"/>
</dbReference>
<dbReference type="PANTHER" id="PTHR44196">
    <property type="entry name" value="DEHYDROGENASE/REDUCTASE SDR FAMILY MEMBER 7B"/>
    <property type="match status" value="1"/>
</dbReference>
<evidence type="ECO:0000313" key="4">
    <source>
        <dbReference type="Proteomes" id="UP000033662"/>
    </source>
</evidence>
<dbReference type="CDD" id="cd05233">
    <property type="entry name" value="SDR_c"/>
    <property type="match status" value="1"/>
</dbReference>
<name>A0A0F4XNV0_9PSED</name>
<dbReference type="OrthoDB" id="335726at2"/>
<proteinExistence type="inferred from homology"/>
<keyword evidence="2" id="KW-0560">Oxidoreductase</keyword>
<dbReference type="Pfam" id="PF00106">
    <property type="entry name" value="adh_short"/>
    <property type="match status" value="1"/>
</dbReference>
<dbReference type="Proteomes" id="UP000033662">
    <property type="component" value="Unassembled WGS sequence"/>
</dbReference>
<comment type="similarity">
    <text evidence="1">Belongs to the short-chain dehydrogenases/reductases (SDR) family.</text>
</comment>
<dbReference type="InterPro" id="IPR036291">
    <property type="entry name" value="NAD(P)-bd_dom_sf"/>
</dbReference>
<dbReference type="InterPro" id="IPR002347">
    <property type="entry name" value="SDR_fam"/>
</dbReference>
<protein>
    <submittedName>
        <fullName evidence="3">Short-chain dehydrogenase</fullName>
    </submittedName>
</protein>
<reference evidence="3 4" key="1">
    <citation type="submission" date="2015-03" db="EMBL/GenBank/DDBJ databases">
        <title>Pseudomonas fluorescens 1855-344 Genome sequencing and assembly.</title>
        <authorList>
            <person name="Eng W.W.H."/>
            <person name="Gan H.M."/>
            <person name="Savka M.A."/>
        </authorList>
    </citation>
    <scope>NUCLEOTIDE SEQUENCE [LARGE SCALE GENOMIC DNA]</scope>
    <source>
        <strain evidence="3 4">1855-344</strain>
    </source>
</reference>
<dbReference type="AlphaFoldDB" id="A0A0F4XNV0"/>